<sequence>MTTAGDGPGASHVHQEVRVESGFGYGVIGADLHVFADRGPVYVLEEYRQAQPPDPEWLAELPSRMLNARYAVVDFTGRQDQLALLRQWRDTGPRLAARWLHAPGGQGKTRLAAQFAQDSLAAGWKVVTATHGPGSVLPPPGSQDLRLTGERGLLLIIDYADRWPLSHLTWLLSNAILHQSAVPARVLMLARGADTWPAVRAALANHQAGTSSQHLPSLPDDTGQRTEMFNAARDSFATRYSLGSAADVQPPARLDDPDFGLTLALHIAALVAVDAHATGRRPPGDMANLTIYLLDREHLHWARLHTSGEHDTGDTYATPPTLMNRTVFTAALTGPLARSPATAVLGALRLPLEPERVLTDHSLCYPPADPAGTSVLEPLYPDRLAEDFIALTLPGHTSDYPAQSWAAPTTSTLLAPDGGDATGNGERTAPSWTPRTVTFLAAAAERWPHVGADHLYPLLHARPELAVAAGGAALTSLAGLQDIDPELLESIASHFPEDRHVDLDAGIAAVTVRLAPHRLVHKPGWSTQVAIHHDVGLRLHYAGREPQALQAAEQAVAAARRLVEEAADTRARTMERLRRAASDPAFARAAAASGPAAEEKPAQLGAEEKAAQLGAAAERMLAGALRSLGRRLSAVGRKDEALAASQEAVTIMRRLVQDFPTVYDDEFGAALYSLGGDLASMGRPGDASAAAQEAIQTYRRLPADDPATYEPDLAIFLVGCGTGLFDQGRLPEALAMTEEGVAIMRRHAQADPATREPSFAELLSTLSLRLSNSNRPAEATATAQEAVAVYRRLAEINPAAHEPELAEALRCLGLCLLKAGRSESLDASGEAVGIQRRLARDIPAAYEPRLAEALLIHSWCLYATGRHAEALAATREQVEVYRRLSRGNPGTYEHRFAVAQLSFAGLCAGTKSEMDDGLRAINEVIATYRREGHALAMFAFGLRSAGDEFVKVLDELGREHDAAELRQALSSVPEVTPPAT</sequence>
<keyword evidence="3" id="KW-1185">Reference proteome</keyword>
<reference evidence="3" key="1">
    <citation type="journal article" date="2019" name="Int. J. Syst. Evol. Microbiol.">
        <title>The Global Catalogue of Microorganisms (GCM) 10K type strain sequencing project: providing services to taxonomists for standard genome sequencing and annotation.</title>
        <authorList>
            <consortium name="The Broad Institute Genomics Platform"/>
            <consortium name="The Broad Institute Genome Sequencing Center for Infectious Disease"/>
            <person name="Wu L."/>
            <person name="Ma J."/>
        </authorList>
    </citation>
    <scope>NUCLEOTIDE SEQUENCE [LARGE SCALE GENOMIC DNA]</scope>
    <source>
        <strain evidence="3">JCM 10303</strain>
    </source>
</reference>
<dbReference type="RefSeq" id="WP_346138864.1">
    <property type="nucleotide sequence ID" value="NZ_BAAAGS010000031.1"/>
</dbReference>
<dbReference type="EMBL" id="BAAAGS010000031">
    <property type="protein sequence ID" value="GAA0540507.1"/>
    <property type="molecule type" value="Genomic_DNA"/>
</dbReference>
<gene>
    <name evidence="2" type="ORF">GCM10009533_44500</name>
</gene>
<dbReference type="SUPFAM" id="SSF48452">
    <property type="entry name" value="TPR-like"/>
    <property type="match status" value="2"/>
</dbReference>
<dbReference type="Gene3D" id="1.25.40.10">
    <property type="entry name" value="Tetratricopeptide repeat domain"/>
    <property type="match status" value="2"/>
</dbReference>
<dbReference type="Proteomes" id="UP001500729">
    <property type="component" value="Unassembled WGS sequence"/>
</dbReference>
<protein>
    <submittedName>
        <fullName evidence="2">Tetratricopeptide repeat protein</fullName>
    </submittedName>
</protein>
<evidence type="ECO:0000313" key="3">
    <source>
        <dbReference type="Proteomes" id="UP001500729"/>
    </source>
</evidence>
<dbReference type="InterPro" id="IPR011990">
    <property type="entry name" value="TPR-like_helical_dom_sf"/>
</dbReference>
<organism evidence="2 3">
    <name type="scientific">Saccharopolyspora erythraea</name>
    <name type="common">Streptomyces erythraeus</name>
    <dbReference type="NCBI Taxonomy" id="1836"/>
    <lineage>
        <taxon>Bacteria</taxon>
        <taxon>Bacillati</taxon>
        <taxon>Actinomycetota</taxon>
        <taxon>Actinomycetes</taxon>
        <taxon>Pseudonocardiales</taxon>
        <taxon>Pseudonocardiaceae</taxon>
        <taxon>Saccharopolyspora</taxon>
    </lineage>
</organism>
<name>A0ABP3NBC9_SACER</name>
<evidence type="ECO:0000313" key="2">
    <source>
        <dbReference type="EMBL" id="GAA0540507.1"/>
    </source>
</evidence>
<proteinExistence type="predicted"/>
<comment type="caution">
    <text evidence="2">The sequence shown here is derived from an EMBL/GenBank/DDBJ whole genome shotgun (WGS) entry which is preliminary data.</text>
</comment>
<accession>A0ABP3NBC9</accession>
<dbReference type="Pfam" id="PF13374">
    <property type="entry name" value="TPR_10"/>
    <property type="match status" value="1"/>
</dbReference>
<feature type="region of interest" description="Disordered" evidence="1">
    <location>
        <begin position="410"/>
        <end position="431"/>
    </location>
</feature>
<evidence type="ECO:0000256" key="1">
    <source>
        <dbReference type="SAM" id="MobiDB-lite"/>
    </source>
</evidence>